<evidence type="ECO:0000259" key="12">
    <source>
        <dbReference type="PROSITE" id="PS51698"/>
    </source>
</evidence>
<name>A0ABQ9FMB9_TEGGR</name>
<organism evidence="13 14">
    <name type="scientific">Tegillarca granosa</name>
    <name type="common">Malaysian cockle</name>
    <name type="synonym">Anadara granosa</name>
    <dbReference type="NCBI Taxonomy" id="220873"/>
    <lineage>
        <taxon>Eukaryota</taxon>
        <taxon>Metazoa</taxon>
        <taxon>Spiralia</taxon>
        <taxon>Lophotrochozoa</taxon>
        <taxon>Mollusca</taxon>
        <taxon>Bivalvia</taxon>
        <taxon>Autobranchia</taxon>
        <taxon>Pteriomorphia</taxon>
        <taxon>Arcoida</taxon>
        <taxon>Arcoidea</taxon>
        <taxon>Arcidae</taxon>
        <taxon>Tegillarca</taxon>
    </lineage>
</organism>
<feature type="domain" description="U-box" evidence="12">
    <location>
        <begin position="979"/>
        <end position="1053"/>
    </location>
</feature>
<dbReference type="InterPro" id="IPR003613">
    <property type="entry name" value="Ubox_domain"/>
</dbReference>
<evidence type="ECO:0000256" key="2">
    <source>
        <dbReference type="ARBA" id="ARBA00004496"/>
    </source>
</evidence>
<comment type="function">
    <text evidence="10">Ubiquitin-protein ligase that probably functions as an E3 ligase in conjunction with specific E1 and E2 ligases. May also function as an E4 ligase mediating the assembly of polyubiquitin chains on substrates ubiquitinated by another E3 ubiquitin ligase. Mediates 'Lys-48'-linked polyubiquitination of substrates.</text>
</comment>
<evidence type="ECO:0000256" key="6">
    <source>
        <dbReference type="ARBA" id="ARBA00022490"/>
    </source>
</evidence>
<gene>
    <name evidence="13" type="ORF">KUTeg_003518</name>
</gene>
<dbReference type="CDD" id="cd16658">
    <property type="entry name" value="RING-Ubox_UBE4B"/>
    <property type="match status" value="1"/>
</dbReference>
<dbReference type="EMBL" id="JARBDR010000214">
    <property type="protein sequence ID" value="KAJ8318427.1"/>
    <property type="molecule type" value="Genomic_DNA"/>
</dbReference>
<comment type="subcellular location">
    <subcellularLocation>
        <location evidence="2">Cytoplasm</location>
    </subcellularLocation>
</comment>
<dbReference type="Proteomes" id="UP001217089">
    <property type="component" value="Unassembled WGS sequence"/>
</dbReference>
<reference evidence="13 14" key="1">
    <citation type="submission" date="2022-12" db="EMBL/GenBank/DDBJ databases">
        <title>Chromosome-level genome of Tegillarca granosa.</title>
        <authorList>
            <person name="Kim J."/>
        </authorList>
    </citation>
    <scope>NUCLEOTIDE SEQUENCE [LARGE SCALE GENOMIC DNA]</scope>
    <source>
        <strain evidence="13">Teg-2019</strain>
        <tissue evidence="13">Adductor muscle</tissue>
    </source>
</reference>
<keyword evidence="6" id="KW-0963">Cytoplasm</keyword>
<accession>A0ABQ9FMB9</accession>
<comment type="pathway">
    <text evidence="3">Protein modification; protein ubiquitination.</text>
</comment>
<dbReference type="Gene3D" id="3.30.40.10">
    <property type="entry name" value="Zinc/RING finger domain, C3HC4 (zinc finger)"/>
    <property type="match status" value="1"/>
</dbReference>
<dbReference type="EC" id="2.3.2.27" evidence="5"/>
<keyword evidence="7" id="KW-0808">Transferase</keyword>
<dbReference type="PROSITE" id="PS51698">
    <property type="entry name" value="U_BOX"/>
    <property type="match status" value="1"/>
</dbReference>
<comment type="catalytic activity">
    <reaction evidence="1">
        <text>S-ubiquitinyl-[E2 ubiquitin-conjugating enzyme]-L-cysteine + [acceptor protein]-L-lysine = [E2 ubiquitin-conjugating enzyme]-L-cysteine + N(6)-ubiquitinyl-[acceptor protein]-L-lysine.</text>
        <dbReference type="EC" id="2.3.2.27"/>
    </reaction>
</comment>
<evidence type="ECO:0000256" key="11">
    <source>
        <dbReference type="ARBA" id="ARBA00040077"/>
    </source>
</evidence>
<dbReference type="InterPro" id="IPR013083">
    <property type="entry name" value="Znf_RING/FYVE/PHD"/>
</dbReference>
<keyword evidence="14" id="KW-1185">Reference proteome</keyword>
<protein>
    <recommendedName>
        <fullName evidence="11">Ubiquitin conjugation factor E4 A</fullName>
        <ecNumber evidence="5">2.3.2.27</ecNumber>
    </recommendedName>
</protein>
<dbReference type="Pfam" id="PF04564">
    <property type="entry name" value="U-box"/>
    <property type="match status" value="1"/>
</dbReference>
<dbReference type="PANTHER" id="PTHR13931:SF16">
    <property type="entry name" value="UBIQUITIN CONJUGATION FACTOR E4 A"/>
    <property type="match status" value="1"/>
</dbReference>
<evidence type="ECO:0000256" key="5">
    <source>
        <dbReference type="ARBA" id="ARBA00012483"/>
    </source>
</evidence>
<evidence type="ECO:0000256" key="7">
    <source>
        <dbReference type="ARBA" id="ARBA00022679"/>
    </source>
</evidence>
<evidence type="ECO:0000256" key="9">
    <source>
        <dbReference type="ARBA" id="ARBA00022990"/>
    </source>
</evidence>
<evidence type="ECO:0000256" key="8">
    <source>
        <dbReference type="ARBA" id="ARBA00022786"/>
    </source>
</evidence>
<dbReference type="InterPro" id="IPR019474">
    <property type="entry name" value="Ub_conjug_fac_E4_core"/>
</dbReference>
<proteinExistence type="inferred from homology"/>
<sequence length="1054" mass="121557">MGISFLFLEKFSPKIRNELSDFALHQKKKRFTMADLKDLSSNPFSALFGSVNQAQEFSQAVTKEKKEKDEEKEPITSAVTEENLQQLALQKLEINQIIENVFLICLDSEQSHDTDRPSRCVFMEELFTSLEGQTWLDMECIDQAVFERSLMENPGNHVIRTSDRPTEDPGAASLAGESLVLRYFYHCYCRYKAIQNDKKHQKYNTELMKCNEIILMNAKNCLQQSELYPGQNTQKQLLKLCEEETVYLSSGTETIVEFLDKVIQEIQLHQEDGSLEQVMKPIFLMIGDRFMKEFTLMNPGFSHNVDLLSMFVKHPALAEVFLDSSAPVDWTNGKAFERTILGSMMSLSCTPKTDLGPYEFFENPSSKTKQDIDAIETSVQQPIANNAEKIYQFLFKMVKLSPDIRHKVMNWLGKCIAANSGRSKIWSAQMPQLFHQMYCSEGFGLNLCHIMLKFCKPFSEPNSTKLLKIQCSYPSVVPKDENHSKQIGVHSGGMNKETCLVPSAENEKLPEEESYNFITECFFLTHQCINMSFHTVHEKFVKLNQELHRIQRLYQEVRSQGSDEVEPVRSIKLQMEKGMTLYLCMKAALTEPVLLELCLNFYLATATWLVQTAVVDNPKSFTQIKLPLPETIPKSLAHIPEFIMGNLTDFTLFLQRFKDDLYEVAGHRLEHFMTLILVFMGSPDRMRNPHLRAELAETLAALMPGDPQRGGQGLLSRYHREILFTNHPLIEHLAQTLLHVFVSIEMTGQSVEFEQKFNYRRPMYMVLEYIWEIEFHRDAVKKLAEEAESKIEATDAPLFLRFINLLINDGIFLLDEALDFMSQIKEKQEQKDSGAWNQMDQQQRQEAESTLRQISMLARYHNVMANYTIHALDLLTRDIKSIFCHCSMVDRIAGMLNYFLLHLVGPKQKNFKVKDKNEYEFKPQQIVSDICQIYQNLGESEEFCIAVSSDGRSYSKDLFPKAINKISQKCEEEEELYSNAPEEFLDPIMGTLMKEPVLLPSSKNIVDKSVIARHILSDQSDPFNRSPLSLDMVIPQHELKEKIHKWIAETKNKR</sequence>
<dbReference type="SMART" id="SM00504">
    <property type="entry name" value="Ubox"/>
    <property type="match status" value="1"/>
</dbReference>
<comment type="similarity">
    <text evidence="4">Belongs to the ubiquitin conjugation factor E4 family.</text>
</comment>
<dbReference type="PANTHER" id="PTHR13931">
    <property type="entry name" value="UBIQUITINATION FACTOR E4"/>
    <property type="match status" value="1"/>
</dbReference>
<dbReference type="InterPro" id="IPR045132">
    <property type="entry name" value="UBE4"/>
</dbReference>
<comment type="caution">
    <text evidence="13">The sequence shown here is derived from an EMBL/GenBank/DDBJ whole genome shotgun (WGS) entry which is preliminary data.</text>
</comment>
<dbReference type="Pfam" id="PF10408">
    <property type="entry name" value="Ufd2P_core"/>
    <property type="match status" value="1"/>
</dbReference>
<evidence type="ECO:0000256" key="1">
    <source>
        <dbReference type="ARBA" id="ARBA00000900"/>
    </source>
</evidence>
<dbReference type="SUPFAM" id="SSF57850">
    <property type="entry name" value="RING/U-box"/>
    <property type="match status" value="1"/>
</dbReference>
<keyword evidence="8" id="KW-0833">Ubl conjugation pathway</keyword>
<keyword evidence="9" id="KW-0007">Acetylation</keyword>
<evidence type="ECO:0000313" key="13">
    <source>
        <dbReference type="EMBL" id="KAJ8318427.1"/>
    </source>
</evidence>
<evidence type="ECO:0000256" key="3">
    <source>
        <dbReference type="ARBA" id="ARBA00004906"/>
    </source>
</evidence>
<evidence type="ECO:0000313" key="14">
    <source>
        <dbReference type="Proteomes" id="UP001217089"/>
    </source>
</evidence>
<evidence type="ECO:0000256" key="10">
    <source>
        <dbReference type="ARBA" id="ARBA00037624"/>
    </source>
</evidence>
<evidence type="ECO:0000256" key="4">
    <source>
        <dbReference type="ARBA" id="ARBA00007434"/>
    </source>
</evidence>